<dbReference type="CDD" id="cd01647">
    <property type="entry name" value="RT_LTR"/>
    <property type="match status" value="2"/>
</dbReference>
<organism evidence="2 3">
    <name type="scientific">Sanghuangporus baumii</name>
    <name type="common">Phellinus baumii</name>
    <dbReference type="NCBI Taxonomy" id="108892"/>
    <lineage>
        <taxon>Eukaryota</taxon>
        <taxon>Fungi</taxon>
        <taxon>Dikarya</taxon>
        <taxon>Basidiomycota</taxon>
        <taxon>Agaricomycotina</taxon>
        <taxon>Agaricomycetes</taxon>
        <taxon>Hymenochaetales</taxon>
        <taxon>Hymenochaetaceae</taxon>
        <taxon>Sanghuangporus</taxon>
    </lineage>
</organism>
<sequence>MASPFFFIKKEDGSLRAIQDYRKLNEGTVKNKYPLPLINELIDKVKDAKYITKLNVHWGYYNIRIREGDEWKAAFRTNLGLFEPTVMFFGLCNAPATFQGFMNDIFREMIHEGIVIIYLDDILIFLNDLEEHCQRTVKNKYPLPLINELIDKVKDAKYIMKLDVHWGYYNIRIHKGDEWKAVFRMNLGLFEPTVMFFGLCNAPATFQGFMNDIF</sequence>
<keyword evidence="3" id="KW-1185">Reference proteome</keyword>
<name>A0A9Q5HQ87_SANBA</name>
<feature type="domain" description="Reverse transcriptase" evidence="1">
    <location>
        <begin position="1"/>
        <end position="171"/>
    </location>
</feature>
<dbReference type="AlphaFoldDB" id="A0A9Q5HQ87"/>
<dbReference type="SUPFAM" id="SSF56672">
    <property type="entry name" value="DNA/RNA polymerases"/>
    <property type="match status" value="2"/>
</dbReference>
<protein>
    <recommendedName>
        <fullName evidence="1">Reverse transcriptase domain-containing protein</fullName>
    </recommendedName>
</protein>
<dbReference type="PROSITE" id="PS50878">
    <property type="entry name" value="RT_POL"/>
    <property type="match status" value="1"/>
</dbReference>
<proteinExistence type="predicted"/>
<evidence type="ECO:0000313" key="3">
    <source>
        <dbReference type="Proteomes" id="UP000757232"/>
    </source>
</evidence>
<reference evidence="2" key="1">
    <citation type="submission" date="2016-06" db="EMBL/GenBank/DDBJ databases">
        <title>Draft Genome sequence of the fungus Inonotus baumii.</title>
        <authorList>
            <person name="Zhu H."/>
            <person name="Lin W."/>
        </authorList>
    </citation>
    <scope>NUCLEOTIDE SEQUENCE</scope>
    <source>
        <strain evidence="2">821</strain>
    </source>
</reference>
<dbReference type="EMBL" id="LNZH02000216">
    <property type="protein sequence ID" value="OCB83963.1"/>
    <property type="molecule type" value="Genomic_DNA"/>
</dbReference>
<evidence type="ECO:0000259" key="1">
    <source>
        <dbReference type="PROSITE" id="PS50878"/>
    </source>
</evidence>
<dbReference type="InterPro" id="IPR043502">
    <property type="entry name" value="DNA/RNA_pol_sf"/>
</dbReference>
<dbReference type="Gene3D" id="3.30.70.270">
    <property type="match status" value="2"/>
</dbReference>
<gene>
    <name evidence="2" type="ORF">A7U60_g8634</name>
</gene>
<evidence type="ECO:0000313" key="2">
    <source>
        <dbReference type="EMBL" id="OCB83963.1"/>
    </source>
</evidence>
<dbReference type="InterPro" id="IPR053134">
    <property type="entry name" value="RNA-dir_DNA_polymerase"/>
</dbReference>
<dbReference type="InterPro" id="IPR043128">
    <property type="entry name" value="Rev_trsase/Diguanyl_cyclase"/>
</dbReference>
<comment type="caution">
    <text evidence="2">The sequence shown here is derived from an EMBL/GenBank/DDBJ whole genome shotgun (WGS) entry which is preliminary data.</text>
</comment>
<accession>A0A9Q5HQ87</accession>
<dbReference type="OrthoDB" id="3250101at2759"/>
<dbReference type="Pfam" id="PF00078">
    <property type="entry name" value="RVT_1"/>
    <property type="match status" value="2"/>
</dbReference>
<dbReference type="PANTHER" id="PTHR24559:SF440">
    <property type="entry name" value="RIBONUCLEASE H"/>
    <property type="match status" value="1"/>
</dbReference>
<dbReference type="Gene3D" id="3.10.10.10">
    <property type="entry name" value="HIV Type 1 Reverse Transcriptase, subunit A, domain 1"/>
    <property type="match status" value="2"/>
</dbReference>
<dbReference type="PANTHER" id="PTHR24559">
    <property type="entry name" value="TRANSPOSON TY3-I GAG-POL POLYPROTEIN"/>
    <property type="match status" value="1"/>
</dbReference>
<dbReference type="Proteomes" id="UP000757232">
    <property type="component" value="Unassembled WGS sequence"/>
</dbReference>
<dbReference type="InterPro" id="IPR000477">
    <property type="entry name" value="RT_dom"/>
</dbReference>